<evidence type="ECO:0000256" key="1">
    <source>
        <dbReference type="ARBA" id="ARBA00022723"/>
    </source>
</evidence>
<protein>
    <recommendedName>
        <fullName evidence="7">LIM zinc-binding domain-containing protein</fullName>
    </recommendedName>
</protein>
<dbReference type="PANTHER" id="PTHR24211:SF22">
    <property type="entry name" value="TESTIN"/>
    <property type="match status" value="1"/>
</dbReference>
<evidence type="ECO:0000256" key="6">
    <source>
        <dbReference type="SAM" id="Phobius"/>
    </source>
</evidence>
<evidence type="ECO:0000259" key="7">
    <source>
        <dbReference type="PROSITE" id="PS50023"/>
    </source>
</evidence>
<sequence length="843" mass="92548">MALINLEETMNDTVLRNDHQHNWASDATDPAKMESRGHVFAENASLGHEESCEDPGTSNITLSTGQSQSDAENEEMKLPHDMDAIVKRIIGGDGTDTTKLRYLIMLLTAQEADQVILGYLNKKLESLQINRIPSVTERNVDEARFVDRISVKDAIPSKPCPSKEHLGRNQLTKYESEMIRASLASNPFLQKKDRSLRKNKSSPCDSSYFPSSAATSYQALTPMIAIHTKNLPSASAQNEKEPAILNDGHNFDTPPGNVTQELTPVASSFVSTCFTRSNESQSPSICEAEQAIGIGVLKYVNEAMGRSENCAHCEEAFKRGNAVVEAKKGCPKKYWHPGCFRCCECGVFLQQLIYFSRDADIYCKKHFAEMPVEAGTEINETKMFPDNVDSRTKGTCIQCGLDFDTYFVMSNQKFCISCFKRIRRNAVNLKDLKHDTRKQQQSSFRQLSDDQAVILEEWKPGQCRSYTFNGFPARPSWSHQLPKIQPQNPLPHNQSPMRGKPGAALDNRVDCRISINGSTSSPLMRKDQYVNNAGSSCNMPKNFSGDLLTVSAVTSQQRRASAPLPGEDARSILTNGGSNKVYASQPAASSSRLTICLPEGTSSGSSRRESTVFGRAGMDEDRAYEVFYPYPLVMRLRVLQIVSGILSILMGMVAYLEEQGKLNLCASCPEGLVVIVAASFSVHFTRGFDGYKPVDSDATWTSRHHQSAGFASCSGAGGAASYASLVQRRMSAPTLLPPNIHRAAVAEADLSFSRMLMDKAGKMAKSRYGFVALLWVLASALTLFTISRVALTLCFAFDGKVAVVAVLQLAFSSSVAISVVIVGFIDLSFEKACIDNARMSSCK</sequence>
<keyword evidence="6" id="KW-1133">Transmembrane helix</keyword>
<evidence type="ECO:0000256" key="4">
    <source>
        <dbReference type="PROSITE-ProRule" id="PRU00125"/>
    </source>
</evidence>
<keyword evidence="6" id="KW-0812">Transmembrane</keyword>
<feature type="region of interest" description="Disordered" evidence="5">
    <location>
        <begin position="46"/>
        <end position="75"/>
    </location>
</feature>
<proteinExistence type="predicted"/>
<keyword evidence="3 4" id="KW-0440">LIM domain</keyword>
<dbReference type="Gene3D" id="2.10.110.10">
    <property type="entry name" value="Cysteine Rich Protein"/>
    <property type="match status" value="1"/>
</dbReference>
<organism evidence="8">
    <name type="scientific">Notodromas monacha</name>
    <dbReference type="NCBI Taxonomy" id="399045"/>
    <lineage>
        <taxon>Eukaryota</taxon>
        <taxon>Metazoa</taxon>
        <taxon>Ecdysozoa</taxon>
        <taxon>Arthropoda</taxon>
        <taxon>Crustacea</taxon>
        <taxon>Oligostraca</taxon>
        <taxon>Ostracoda</taxon>
        <taxon>Podocopa</taxon>
        <taxon>Podocopida</taxon>
        <taxon>Cypridocopina</taxon>
        <taxon>Cypridoidea</taxon>
        <taxon>Cyprididae</taxon>
        <taxon>Notodromas</taxon>
    </lineage>
</organism>
<dbReference type="PROSITE" id="PS50023">
    <property type="entry name" value="LIM_DOMAIN_2"/>
    <property type="match status" value="1"/>
</dbReference>
<evidence type="ECO:0000256" key="5">
    <source>
        <dbReference type="SAM" id="MobiDB-lite"/>
    </source>
</evidence>
<evidence type="ECO:0000256" key="2">
    <source>
        <dbReference type="ARBA" id="ARBA00022833"/>
    </source>
</evidence>
<gene>
    <name evidence="8" type="ORF">NMOB1V02_LOCUS8595</name>
</gene>
<keyword evidence="2 4" id="KW-0862">Zinc</keyword>
<keyword evidence="9" id="KW-1185">Reference proteome</keyword>
<dbReference type="EMBL" id="OA884533">
    <property type="protein sequence ID" value="CAD7280939.1"/>
    <property type="molecule type" value="Genomic_DNA"/>
</dbReference>
<dbReference type="EMBL" id="CAJPEX010002496">
    <property type="protein sequence ID" value="CAG0921091.1"/>
    <property type="molecule type" value="Genomic_DNA"/>
</dbReference>
<dbReference type="GO" id="GO:0046872">
    <property type="term" value="F:metal ion binding"/>
    <property type="evidence" value="ECO:0007669"/>
    <property type="project" value="UniProtKB-KW"/>
</dbReference>
<dbReference type="AlphaFoldDB" id="A0A7R9GFT0"/>
<keyword evidence="6" id="KW-0472">Membrane</keyword>
<evidence type="ECO:0000256" key="3">
    <source>
        <dbReference type="ARBA" id="ARBA00023038"/>
    </source>
</evidence>
<dbReference type="Pfam" id="PF00412">
    <property type="entry name" value="LIM"/>
    <property type="match status" value="1"/>
</dbReference>
<feature type="domain" description="LIM zinc-binding" evidence="7">
    <location>
        <begin position="308"/>
        <end position="373"/>
    </location>
</feature>
<feature type="transmembrane region" description="Helical" evidence="6">
    <location>
        <begin position="638"/>
        <end position="656"/>
    </location>
</feature>
<feature type="transmembrane region" description="Helical" evidence="6">
    <location>
        <begin position="768"/>
        <end position="791"/>
    </location>
</feature>
<name>A0A7R9GFT0_9CRUS</name>
<feature type="transmembrane region" description="Helical" evidence="6">
    <location>
        <begin position="803"/>
        <end position="829"/>
    </location>
</feature>
<feature type="compositionally biased region" description="Polar residues" evidence="5">
    <location>
        <begin position="56"/>
        <end position="70"/>
    </location>
</feature>
<dbReference type="InterPro" id="IPR001781">
    <property type="entry name" value="Znf_LIM"/>
</dbReference>
<evidence type="ECO:0000313" key="9">
    <source>
        <dbReference type="Proteomes" id="UP000678499"/>
    </source>
</evidence>
<dbReference type="PANTHER" id="PTHR24211">
    <property type="entry name" value="LIM DOMAIN-CONTAINING PROTEIN"/>
    <property type="match status" value="1"/>
</dbReference>
<accession>A0A7R9GFT0</accession>
<keyword evidence="1 4" id="KW-0479">Metal-binding</keyword>
<reference evidence="8" key="1">
    <citation type="submission" date="2020-11" db="EMBL/GenBank/DDBJ databases">
        <authorList>
            <person name="Tran Van P."/>
        </authorList>
    </citation>
    <scope>NUCLEOTIDE SEQUENCE</scope>
</reference>
<dbReference type="Proteomes" id="UP000678499">
    <property type="component" value="Unassembled WGS sequence"/>
</dbReference>
<dbReference type="OrthoDB" id="10069167at2759"/>
<dbReference type="InterPro" id="IPR047120">
    <property type="entry name" value="Pk/Esn/Tes"/>
</dbReference>
<dbReference type="SMART" id="SM00132">
    <property type="entry name" value="LIM"/>
    <property type="match status" value="1"/>
</dbReference>
<dbReference type="PROSITE" id="PS00478">
    <property type="entry name" value="LIM_DOMAIN_1"/>
    <property type="match status" value="1"/>
</dbReference>
<evidence type="ECO:0000313" key="8">
    <source>
        <dbReference type="EMBL" id="CAD7280939.1"/>
    </source>
</evidence>